<proteinExistence type="predicted"/>
<feature type="region of interest" description="Disordered" evidence="1">
    <location>
        <begin position="72"/>
        <end position="102"/>
    </location>
</feature>
<dbReference type="AlphaFoldDB" id="A0A5S6QYA6"/>
<dbReference type="Proteomes" id="UP000046395">
    <property type="component" value="Unassembled WGS sequence"/>
</dbReference>
<dbReference type="WBParaSite" id="TMUE_3000012108.1">
    <property type="protein sequence ID" value="TMUE_3000012108.1"/>
    <property type="gene ID" value="WBGene00292207"/>
</dbReference>
<protein>
    <submittedName>
        <fullName evidence="3">Uncharacterized protein</fullName>
    </submittedName>
</protein>
<feature type="compositionally biased region" description="Basic and acidic residues" evidence="1">
    <location>
        <begin position="72"/>
        <end position="82"/>
    </location>
</feature>
<keyword evidence="2" id="KW-1185">Reference proteome</keyword>
<evidence type="ECO:0000256" key="1">
    <source>
        <dbReference type="SAM" id="MobiDB-lite"/>
    </source>
</evidence>
<sequence length="102" mass="11786">MLIRTGRVPRRSALRLTLFQTASLRANMASLLPNTRDMLCNMEPLRIPRPQFDGMKFIKLNEQRGYYMTVRVNDKSPNDRPSIEGMFNSNAKEESSPDEQHS</sequence>
<accession>A0A5S6QYA6</accession>
<evidence type="ECO:0000313" key="3">
    <source>
        <dbReference type="WBParaSite" id="TMUE_3000012108.1"/>
    </source>
</evidence>
<organism evidence="2 3">
    <name type="scientific">Trichuris muris</name>
    <name type="common">Mouse whipworm</name>
    <dbReference type="NCBI Taxonomy" id="70415"/>
    <lineage>
        <taxon>Eukaryota</taxon>
        <taxon>Metazoa</taxon>
        <taxon>Ecdysozoa</taxon>
        <taxon>Nematoda</taxon>
        <taxon>Enoplea</taxon>
        <taxon>Dorylaimia</taxon>
        <taxon>Trichinellida</taxon>
        <taxon>Trichuridae</taxon>
        <taxon>Trichuris</taxon>
    </lineage>
</organism>
<evidence type="ECO:0000313" key="2">
    <source>
        <dbReference type="Proteomes" id="UP000046395"/>
    </source>
</evidence>
<name>A0A5S6QYA6_TRIMR</name>
<reference evidence="3" key="1">
    <citation type="submission" date="2019-12" db="UniProtKB">
        <authorList>
            <consortium name="WormBaseParasite"/>
        </authorList>
    </citation>
    <scope>IDENTIFICATION</scope>
</reference>
<feature type="compositionally biased region" description="Basic and acidic residues" evidence="1">
    <location>
        <begin position="91"/>
        <end position="102"/>
    </location>
</feature>